<dbReference type="STRING" id="225849.swp_2153"/>
<feature type="transmembrane region" description="Helical" evidence="1">
    <location>
        <begin position="225"/>
        <end position="247"/>
    </location>
</feature>
<sequence length="293" mass="33567">MNEFSDVIAQGYWWISLLGGLHCLGLGLYIRYIYHEKNGNHKILGSIFSLMALYFFTGLLTKENAPAPIHFIFLLIIPVYFLLMPMLYLYCYRSLHDARTPIGFSPHFYPSLIVAITVLSTAIYRVIKQEQLPEISLSTAPALSHLSLLGATLPGLLFLQTTLYFFFLLKMLSHYPGRTSRLHQESLKDIKFRWLLVLTLALLSNWIIRAVLVILPFYLGEQFISINHAATKLVLLLTIYILAIYGLKQITYAAFLRGKLTRPTEKSPMKASQQLLSSEELAYLQKLMQDEKK</sequence>
<feature type="transmembrane region" description="Helical" evidence="1">
    <location>
        <begin position="194"/>
        <end position="219"/>
    </location>
</feature>
<feature type="transmembrane region" description="Helical" evidence="1">
    <location>
        <begin position="43"/>
        <end position="61"/>
    </location>
</feature>
<dbReference type="HOGENOM" id="CLU_983156_0_0_6"/>
<name>B8CLY0_SHEPW</name>
<evidence type="ECO:0000313" key="2">
    <source>
        <dbReference type="EMBL" id="ACJ28904.1"/>
    </source>
</evidence>
<dbReference type="Proteomes" id="UP000000753">
    <property type="component" value="Chromosome"/>
</dbReference>
<accession>B8CLY0</accession>
<evidence type="ECO:0000313" key="3">
    <source>
        <dbReference type="Proteomes" id="UP000000753"/>
    </source>
</evidence>
<dbReference type="RefSeq" id="WP_020912266.1">
    <property type="nucleotide sequence ID" value="NC_011566.1"/>
</dbReference>
<dbReference type="KEGG" id="swp:swp_2153"/>
<dbReference type="OrthoDB" id="6258323at2"/>
<organism evidence="2 3">
    <name type="scientific">Shewanella piezotolerans (strain WP3 / JCM 13877)</name>
    <dbReference type="NCBI Taxonomy" id="225849"/>
    <lineage>
        <taxon>Bacteria</taxon>
        <taxon>Pseudomonadati</taxon>
        <taxon>Pseudomonadota</taxon>
        <taxon>Gammaproteobacteria</taxon>
        <taxon>Alteromonadales</taxon>
        <taxon>Shewanellaceae</taxon>
        <taxon>Shewanella</taxon>
    </lineage>
</organism>
<evidence type="ECO:0000256" key="1">
    <source>
        <dbReference type="SAM" id="Phobius"/>
    </source>
</evidence>
<feature type="transmembrane region" description="Helical" evidence="1">
    <location>
        <begin position="12"/>
        <end position="31"/>
    </location>
</feature>
<keyword evidence="1" id="KW-0472">Membrane</keyword>
<dbReference type="AlphaFoldDB" id="B8CLY0"/>
<gene>
    <name evidence="2" type="ordered locus">swp_2153</name>
</gene>
<dbReference type="EMBL" id="CP000472">
    <property type="protein sequence ID" value="ACJ28904.1"/>
    <property type="molecule type" value="Genomic_DNA"/>
</dbReference>
<protein>
    <submittedName>
        <fullName evidence="2">Uncharacterized protein</fullName>
    </submittedName>
</protein>
<dbReference type="eggNOG" id="ENOG502ZUIX">
    <property type="taxonomic scope" value="Bacteria"/>
</dbReference>
<reference evidence="2 3" key="1">
    <citation type="journal article" date="2008" name="PLoS ONE">
        <title>Environmental adaptation: genomic analysis of the piezotolerant and psychrotolerant deep-sea iron reducing bacterium Shewanella piezotolerans WP3.</title>
        <authorList>
            <person name="Wang F."/>
            <person name="Wang J."/>
            <person name="Jian H."/>
            <person name="Zhang B."/>
            <person name="Li S."/>
            <person name="Wang F."/>
            <person name="Zeng X."/>
            <person name="Gao L."/>
            <person name="Bartlett D.H."/>
            <person name="Yu J."/>
            <person name="Hu S."/>
            <person name="Xiao X."/>
        </authorList>
    </citation>
    <scope>NUCLEOTIDE SEQUENCE [LARGE SCALE GENOMIC DNA]</scope>
    <source>
        <strain evidence="3">WP3 / JCM 13877</strain>
    </source>
</reference>
<feature type="transmembrane region" description="Helical" evidence="1">
    <location>
        <begin position="147"/>
        <end position="173"/>
    </location>
</feature>
<feature type="transmembrane region" description="Helical" evidence="1">
    <location>
        <begin position="108"/>
        <end position="127"/>
    </location>
</feature>
<keyword evidence="1" id="KW-1133">Transmembrane helix</keyword>
<keyword evidence="1" id="KW-0812">Transmembrane</keyword>
<keyword evidence="3" id="KW-1185">Reference proteome</keyword>
<proteinExistence type="predicted"/>
<feature type="transmembrane region" description="Helical" evidence="1">
    <location>
        <begin position="67"/>
        <end position="88"/>
    </location>
</feature>